<dbReference type="Pfam" id="PF14543">
    <property type="entry name" value="TAXi_N"/>
    <property type="match status" value="1"/>
</dbReference>
<keyword evidence="2" id="KW-0645">Protease</keyword>
<dbReference type="GO" id="GO:0006508">
    <property type="term" value="P:proteolysis"/>
    <property type="evidence" value="ECO:0007669"/>
    <property type="project" value="UniProtKB-KW"/>
</dbReference>
<dbReference type="InterPro" id="IPR032861">
    <property type="entry name" value="TAXi_N"/>
</dbReference>
<keyword evidence="4" id="KW-0378">Hydrolase</keyword>
<accession>A0AAW1I722</accession>
<dbReference type="Pfam" id="PF14541">
    <property type="entry name" value="TAXi_C"/>
    <property type="match status" value="1"/>
</dbReference>
<dbReference type="SUPFAM" id="SSF50630">
    <property type="entry name" value="Acid proteases"/>
    <property type="match status" value="1"/>
</dbReference>
<evidence type="ECO:0000256" key="2">
    <source>
        <dbReference type="ARBA" id="ARBA00022670"/>
    </source>
</evidence>
<dbReference type="GO" id="GO:0004190">
    <property type="term" value="F:aspartic-type endopeptidase activity"/>
    <property type="evidence" value="ECO:0007669"/>
    <property type="project" value="UniProtKB-KW"/>
</dbReference>
<proteinExistence type="inferred from homology"/>
<name>A0AAW1I722_SAPOF</name>
<evidence type="ECO:0000256" key="1">
    <source>
        <dbReference type="ARBA" id="ARBA00007447"/>
    </source>
</evidence>
<dbReference type="InterPro" id="IPR051708">
    <property type="entry name" value="Plant_Aspart_Prot_A1"/>
</dbReference>
<gene>
    <name evidence="7" type="ORF">RND81_10G206400</name>
</gene>
<keyword evidence="5" id="KW-0325">Glycoprotein</keyword>
<evidence type="ECO:0000313" key="8">
    <source>
        <dbReference type="Proteomes" id="UP001443914"/>
    </source>
</evidence>
<dbReference type="InterPro" id="IPR033121">
    <property type="entry name" value="PEPTIDASE_A1"/>
</dbReference>
<dbReference type="GO" id="GO:0005576">
    <property type="term" value="C:extracellular region"/>
    <property type="evidence" value="ECO:0007669"/>
    <property type="project" value="TreeGrafter"/>
</dbReference>
<dbReference type="InterPro" id="IPR032799">
    <property type="entry name" value="TAXi_C"/>
</dbReference>
<evidence type="ECO:0000256" key="5">
    <source>
        <dbReference type="ARBA" id="ARBA00023180"/>
    </source>
</evidence>
<dbReference type="PANTHER" id="PTHR47967:SF125">
    <property type="entry name" value="PEPTIDASE A1 DOMAIN-CONTAINING PROTEIN"/>
    <property type="match status" value="1"/>
</dbReference>
<dbReference type="Proteomes" id="UP001443914">
    <property type="component" value="Unassembled WGS sequence"/>
</dbReference>
<dbReference type="PANTHER" id="PTHR47967">
    <property type="entry name" value="OS07G0603500 PROTEIN-RELATED"/>
    <property type="match status" value="1"/>
</dbReference>
<feature type="domain" description="Peptidase A1" evidence="6">
    <location>
        <begin position="76"/>
        <end position="403"/>
    </location>
</feature>
<dbReference type="AlphaFoldDB" id="A0AAW1I722"/>
<reference evidence="7" key="1">
    <citation type="submission" date="2024-03" db="EMBL/GenBank/DDBJ databases">
        <title>WGS assembly of Saponaria officinalis var. Norfolk2.</title>
        <authorList>
            <person name="Jenkins J."/>
            <person name="Shu S."/>
            <person name="Grimwood J."/>
            <person name="Barry K."/>
            <person name="Goodstein D."/>
            <person name="Schmutz J."/>
            <person name="Leebens-Mack J."/>
            <person name="Osbourn A."/>
        </authorList>
    </citation>
    <scope>NUCLEOTIDE SEQUENCE [LARGE SCALE GENOMIC DNA]</scope>
    <source>
        <strain evidence="7">JIC</strain>
    </source>
</reference>
<dbReference type="InterPro" id="IPR034161">
    <property type="entry name" value="Pepsin-like_plant"/>
</dbReference>
<evidence type="ECO:0000313" key="7">
    <source>
        <dbReference type="EMBL" id="KAK9684387.1"/>
    </source>
</evidence>
<dbReference type="Gene3D" id="2.40.70.10">
    <property type="entry name" value="Acid Proteases"/>
    <property type="match status" value="2"/>
</dbReference>
<dbReference type="CDD" id="cd05476">
    <property type="entry name" value="pepsin_A_like_plant"/>
    <property type="match status" value="1"/>
</dbReference>
<comment type="similarity">
    <text evidence="1">Belongs to the peptidase A1 family.</text>
</comment>
<evidence type="ECO:0000259" key="6">
    <source>
        <dbReference type="PROSITE" id="PS51767"/>
    </source>
</evidence>
<organism evidence="7 8">
    <name type="scientific">Saponaria officinalis</name>
    <name type="common">Common soapwort</name>
    <name type="synonym">Lychnis saponaria</name>
    <dbReference type="NCBI Taxonomy" id="3572"/>
    <lineage>
        <taxon>Eukaryota</taxon>
        <taxon>Viridiplantae</taxon>
        <taxon>Streptophyta</taxon>
        <taxon>Embryophyta</taxon>
        <taxon>Tracheophyta</taxon>
        <taxon>Spermatophyta</taxon>
        <taxon>Magnoliopsida</taxon>
        <taxon>eudicotyledons</taxon>
        <taxon>Gunneridae</taxon>
        <taxon>Pentapetalae</taxon>
        <taxon>Caryophyllales</taxon>
        <taxon>Caryophyllaceae</taxon>
        <taxon>Caryophylleae</taxon>
        <taxon>Saponaria</taxon>
    </lineage>
</organism>
<evidence type="ECO:0000256" key="3">
    <source>
        <dbReference type="ARBA" id="ARBA00022750"/>
    </source>
</evidence>
<dbReference type="PROSITE" id="PS51767">
    <property type="entry name" value="PEPTIDASE_A1"/>
    <property type="match status" value="1"/>
</dbReference>
<dbReference type="InterPro" id="IPR021109">
    <property type="entry name" value="Peptidase_aspartic_dom_sf"/>
</dbReference>
<keyword evidence="8" id="KW-1185">Reference proteome</keyword>
<comment type="caution">
    <text evidence="7">The sequence shown here is derived from an EMBL/GenBank/DDBJ whole genome shotgun (WGS) entry which is preliminary data.</text>
</comment>
<protein>
    <recommendedName>
        <fullName evidence="6">Peptidase A1 domain-containing protein</fullName>
    </recommendedName>
</protein>
<sequence>MNSNALRIPLILPNSPESPTYIKNITRTQTIKNLVYHSRNRVRSIYYSETSNGTSKFTHSKWALRQELHVTYPPLIYLQLGIGTFNKSIPYKSYYVQMDTSSEIIWVQCEDCQKQNKCFGNPPELFKNTKSNSYDPIPCDTHRLCYRGKCKDGFCSYNTHYADGFSVGGILAFETFNFAIGPLWGPRSLMSQIKTQIEDIFSYCFPHYDESALGIQGYLKLGLEGNLEDDFSSTALQQFEDSDYYYLNLEGISVNNEKLPILPSVFIRKNNGKGGTIIDSGNPFTDLTPRAYKVLKKTLLAYFRSLGNNYKRIRESKRKHEFDLCYTTSRYRAEDLPSITFNFAGSDLVLKSENVFIWLDNPPSSKFCLAIFPGEENLSVLGAYQQSNFKFVYDRRRMLLLFKREDHCHQDT</sequence>
<dbReference type="EMBL" id="JBDFQZ010000010">
    <property type="protein sequence ID" value="KAK9684387.1"/>
    <property type="molecule type" value="Genomic_DNA"/>
</dbReference>
<evidence type="ECO:0000256" key="4">
    <source>
        <dbReference type="ARBA" id="ARBA00022801"/>
    </source>
</evidence>
<keyword evidence="3" id="KW-0064">Aspartyl protease</keyword>